<organism evidence="3 4">
    <name type="scientific">Candidatus Cryptobacteroides intestinigallinarum</name>
    <dbReference type="NCBI Taxonomy" id="2840767"/>
    <lineage>
        <taxon>Bacteria</taxon>
        <taxon>Pseudomonadati</taxon>
        <taxon>Bacteroidota</taxon>
        <taxon>Bacteroidia</taxon>
        <taxon>Bacteroidales</taxon>
        <taxon>Candidatus Cryptobacteroides</taxon>
    </lineage>
</organism>
<feature type="domain" description="DUF2147" evidence="2">
    <location>
        <begin position="42"/>
        <end position="157"/>
    </location>
</feature>
<feature type="chain" id="PRO_5039360246" evidence="1">
    <location>
        <begin position="28"/>
        <end position="159"/>
    </location>
</feature>
<reference evidence="3" key="2">
    <citation type="journal article" date="2021" name="PeerJ">
        <title>Extensive microbial diversity within the chicken gut microbiome revealed by metagenomics and culture.</title>
        <authorList>
            <person name="Gilroy R."/>
            <person name="Ravi A."/>
            <person name="Getino M."/>
            <person name="Pursley I."/>
            <person name="Horton D.L."/>
            <person name="Alikhan N.F."/>
            <person name="Baker D."/>
            <person name="Gharbi K."/>
            <person name="Hall N."/>
            <person name="Watson M."/>
            <person name="Adriaenssens E.M."/>
            <person name="Foster-Nyarko E."/>
            <person name="Jarju S."/>
            <person name="Secka A."/>
            <person name="Antonio M."/>
            <person name="Oren A."/>
            <person name="Chaudhuri R.R."/>
            <person name="La Ragione R."/>
            <person name="Hildebrand F."/>
            <person name="Pallen M.J."/>
        </authorList>
    </citation>
    <scope>NUCLEOTIDE SEQUENCE</scope>
    <source>
        <strain evidence="3">B1-3475</strain>
    </source>
</reference>
<evidence type="ECO:0000259" key="2">
    <source>
        <dbReference type="Pfam" id="PF09917"/>
    </source>
</evidence>
<accession>A0A9D9N081</accession>
<comment type="caution">
    <text evidence="3">The sequence shown here is derived from an EMBL/GenBank/DDBJ whole genome shotgun (WGS) entry which is preliminary data.</text>
</comment>
<protein>
    <submittedName>
        <fullName evidence="3">DUF2147 domain-containing protein</fullName>
    </submittedName>
</protein>
<dbReference type="Gene3D" id="2.40.128.520">
    <property type="match status" value="1"/>
</dbReference>
<keyword evidence="1" id="KW-0732">Signal</keyword>
<dbReference type="AlphaFoldDB" id="A0A9D9N081"/>
<reference evidence="3" key="1">
    <citation type="submission" date="2020-10" db="EMBL/GenBank/DDBJ databases">
        <authorList>
            <person name="Gilroy R."/>
        </authorList>
    </citation>
    <scope>NUCLEOTIDE SEQUENCE</scope>
    <source>
        <strain evidence="3">B1-3475</strain>
    </source>
</reference>
<dbReference type="Proteomes" id="UP000823617">
    <property type="component" value="Unassembled WGS sequence"/>
</dbReference>
<proteinExistence type="predicted"/>
<dbReference type="Pfam" id="PF09917">
    <property type="entry name" value="DUF2147"/>
    <property type="match status" value="1"/>
</dbReference>
<feature type="signal peptide" evidence="1">
    <location>
        <begin position="1"/>
        <end position="27"/>
    </location>
</feature>
<name>A0A9D9N081_9BACT</name>
<evidence type="ECO:0000313" key="4">
    <source>
        <dbReference type="Proteomes" id="UP000823617"/>
    </source>
</evidence>
<evidence type="ECO:0000313" key="3">
    <source>
        <dbReference type="EMBL" id="MBO8455643.1"/>
    </source>
</evidence>
<gene>
    <name evidence="3" type="ORF">IAC08_04485</name>
</gene>
<dbReference type="PROSITE" id="PS51257">
    <property type="entry name" value="PROKAR_LIPOPROTEIN"/>
    <property type="match status" value="1"/>
</dbReference>
<dbReference type="EMBL" id="JADIMK010000044">
    <property type="protein sequence ID" value="MBO8455643.1"/>
    <property type="molecule type" value="Genomic_DNA"/>
</dbReference>
<sequence length="159" mass="18132">MRHYLTVLHCFSAAVILSAVFSCTDAAARPGDENPDDIVGVYYVSHQNEESKVRIYRLPDGTYSAQVMWIKDSLDRNGRLRLDEKNPDRSLRSVPCNRIMIMSGLTYSRGKERWEGGKIYDPTRGIRANVSCDFDPDGRLRVRGSLLGISQTIYWKKLD</sequence>
<dbReference type="InterPro" id="IPR019223">
    <property type="entry name" value="DUF2147"/>
</dbReference>
<evidence type="ECO:0000256" key="1">
    <source>
        <dbReference type="SAM" id="SignalP"/>
    </source>
</evidence>